<dbReference type="EMBL" id="QUSY01000001">
    <property type="protein sequence ID" value="RHY35512.1"/>
    <property type="molecule type" value="Genomic_DNA"/>
</dbReference>
<evidence type="ECO:0000256" key="1">
    <source>
        <dbReference type="ARBA" id="ARBA00004138"/>
    </source>
</evidence>
<dbReference type="Pfam" id="PF13864">
    <property type="entry name" value="Enkurin"/>
    <property type="match status" value="1"/>
</dbReference>
<evidence type="ECO:0000259" key="8">
    <source>
        <dbReference type="PROSITE" id="PS51665"/>
    </source>
</evidence>
<dbReference type="VEuPathDB" id="FungiDB:H310_04512"/>
<proteinExistence type="predicted"/>
<comment type="caution">
    <text evidence="9">The sequence shown here is derived from an EMBL/GenBank/DDBJ whole genome shotgun (WGS) entry which is preliminary data.</text>
</comment>
<protein>
    <recommendedName>
        <fullName evidence="8">Enkurin domain-containing protein</fullName>
    </recommendedName>
</protein>
<dbReference type="AlphaFoldDB" id="A0A418BB96"/>
<dbReference type="PANTHER" id="PTHR21490">
    <property type="entry name" value="ENKURIN-RELATED"/>
    <property type="match status" value="1"/>
</dbReference>
<dbReference type="InterPro" id="IPR027012">
    <property type="entry name" value="Enkurin_dom"/>
</dbReference>
<keyword evidence="10" id="KW-1185">Reference proteome</keyword>
<dbReference type="PROSITE" id="PS51665">
    <property type="entry name" value="ENKURIN"/>
    <property type="match status" value="1"/>
</dbReference>
<evidence type="ECO:0000256" key="3">
    <source>
        <dbReference type="ARBA" id="ARBA00022490"/>
    </source>
</evidence>
<sequence>MQREECIYNLIPKVVVVPEKPKRYSSTHDPNTQPTASTFGLHGKTKLLGSNLGEEKPRTPPQAAKTFGKLNQKPDPKEFTKKQSKCKMPESKRTSITWFRASGVTGQLWLPLATKFTYEGARKPALVKADEKPVMGLKTSKNFITANAVEAILEMPGNRARAKQTAPVYRDKPDFGQVPSYLREVKQEIEQENEMIEEFVRQNKNILADQEPKVEAMDDDERLQLIDALKAKWDHVNAKYQKLCHNVSFDTQGKVRRKETFEKELTQIEKDIDVLSRGPVAVNRD</sequence>
<keyword evidence="3" id="KW-0963">Cytoplasm</keyword>
<accession>A0A418BB96</accession>
<evidence type="ECO:0000313" key="10">
    <source>
        <dbReference type="Proteomes" id="UP000285060"/>
    </source>
</evidence>
<evidence type="ECO:0000256" key="7">
    <source>
        <dbReference type="SAM" id="MobiDB-lite"/>
    </source>
</evidence>
<comment type="subcellular location">
    <subcellularLocation>
        <location evidence="1">Cell projection</location>
        <location evidence="1">Cilium</location>
    </subcellularLocation>
    <subcellularLocation>
        <location evidence="2">Cytoplasm</location>
        <location evidence="2">Cytoskeleton</location>
    </subcellularLocation>
</comment>
<name>A0A418BB96_9STRA</name>
<dbReference type="GO" id="GO:0005929">
    <property type="term" value="C:cilium"/>
    <property type="evidence" value="ECO:0007669"/>
    <property type="project" value="UniProtKB-SubCell"/>
</dbReference>
<evidence type="ECO:0000256" key="4">
    <source>
        <dbReference type="ARBA" id="ARBA00023212"/>
    </source>
</evidence>
<feature type="compositionally biased region" description="Basic and acidic residues" evidence="7">
    <location>
        <begin position="72"/>
        <end position="87"/>
    </location>
</feature>
<dbReference type="Proteomes" id="UP000285060">
    <property type="component" value="Unassembled WGS sequence"/>
</dbReference>
<organism evidence="9 10">
    <name type="scientific">Aphanomyces invadans</name>
    <dbReference type="NCBI Taxonomy" id="157072"/>
    <lineage>
        <taxon>Eukaryota</taxon>
        <taxon>Sar</taxon>
        <taxon>Stramenopiles</taxon>
        <taxon>Oomycota</taxon>
        <taxon>Saprolegniomycetes</taxon>
        <taxon>Saprolegniales</taxon>
        <taxon>Verrucalvaceae</taxon>
        <taxon>Aphanomyces</taxon>
    </lineage>
</organism>
<dbReference type="GO" id="GO:0005516">
    <property type="term" value="F:calmodulin binding"/>
    <property type="evidence" value="ECO:0007669"/>
    <property type="project" value="TreeGrafter"/>
</dbReference>
<reference evidence="9 10" key="1">
    <citation type="submission" date="2018-08" db="EMBL/GenBank/DDBJ databases">
        <title>Aphanomyces genome sequencing and annotation.</title>
        <authorList>
            <person name="Minardi D."/>
            <person name="Oidtmann B."/>
            <person name="Van Der Giezen M."/>
            <person name="Studholme D.J."/>
        </authorList>
    </citation>
    <scope>NUCLEOTIDE SEQUENCE [LARGE SCALE GENOMIC DNA]</scope>
    <source>
        <strain evidence="9 10">NJM0002</strain>
    </source>
</reference>
<evidence type="ECO:0000256" key="5">
    <source>
        <dbReference type="ARBA" id="ARBA00023273"/>
    </source>
</evidence>
<keyword evidence="5" id="KW-0966">Cell projection</keyword>
<gene>
    <name evidence="9" type="ORF">DYB32_000048</name>
</gene>
<dbReference type="InterPro" id="IPR052102">
    <property type="entry name" value="Enkurin_domain-protein"/>
</dbReference>
<evidence type="ECO:0000313" key="9">
    <source>
        <dbReference type="EMBL" id="RHY35512.1"/>
    </source>
</evidence>
<feature type="region of interest" description="Disordered" evidence="7">
    <location>
        <begin position="21"/>
        <end position="87"/>
    </location>
</feature>
<dbReference type="PANTHER" id="PTHR21490:SF0">
    <property type="entry name" value="ENKURIN"/>
    <property type="match status" value="1"/>
</dbReference>
<dbReference type="GO" id="GO:0005856">
    <property type="term" value="C:cytoskeleton"/>
    <property type="evidence" value="ECO:0007669"/>
    <property type="project" value="UniProtKB-SubCell"/>
</dbReference>
<evidence type="ECO:0000256" key="2">
    <source>
        <dbReference type="ARBA" id="ARBA00004245"/>
    </source>
</evidence>
<evidence type="ECO:0000256" key="6">
    <source>
        <dbReference type="SAM" id="Coils"/>
    </source>
</evidence>
<feature type="coiled-coil region" evidence="6">
    <location>
        <begin position="182"/>
        <end position="209"/>
    </location>
</feature>
<feature type="compositionally biased region" description="Polar residues" evidence="7">
    <location>
        <begin position="27"/>
        <end position="38"/>
    </location>
</feature>
<feature type="domain" description="Enkurin" evidence="8">
    <location>
        <begin position="180"/>
        <end position="283"/>
    </location>
</feature>
<keyword evidence="4" id="KW-0206">Cytoskeleton</keyword>
<keyword evidence="6" id="KW-0175">Coiled coil</keyword>